<organism evidence="1 2">
    <name type="scientific">Paraburkholderia phymatum</name>
    <dbReference type="NCBI Taxonomy" id="148447"/>
    <lineage>
        <taxon>Bacteria</taxon>
        <taxon>Pseudomonadati</taxon>
        <taxon>Pseudomonadota</taxon>
        <taxon>Betaproteobacteria</taxon>
        <taxon>Burkholderiales</taxon>
        <taxon>Burkholderiaceae</taxon>
        <taxon>Paraburkholderia</taxon>
    </lineage>
</organism>
<gene>
    <name evidence="1" type="ORF">AB4Y32_24165</name>
</gene>
<dbReference type="EMBL" id="JBFRCH010000016">
    <property type="protein sequence ID" value="MEX3934846.1"/>
    <property type="molecule type" value="Genomic_DNA"/>
</dbReference>
<comment type="caution">
    <text evidence="1">The sequence shown here is derived from an EMBL/GenBank/DDBJ whole genome shotgun (WGS) entry which is preliminary data.</text>
</comment>
<evidence type="ECO:0000313" key="1">
    <source>
        <dbReference type="EMBL" id="MEX3934846.1"/>
    </source>
</evidence>
<sequence length="120" mass="13617">MPFHVFVSCSRSSADRMRPRGRVRRIVDDGPRPTSQWLCHSRGEHARKSAQQGWRRNREIVDMRRMAARNAANDQLSISVGVRMPDGGIGFLNCGDLDGFERVRRQKQIDGHASNSTGDR</sequence>
<name>A0ACC6U596_9BURK</name>
<dbReference type="Proteomes" id="UP001558850">
    <property type="component" value="Unassembled WGS sequence"/>
</dbReference>
<keyword evidence="2" id="KW-1185">Reference proteome</keyword>
<evidence type="ECO:0000313" key="2">
    <source>
        <dbReference type="Proteomes" id="UP001558850"/>
    </source>
</evidence>
<reference evidence="1" key="1">
    <citation type="submission" date="2024-07" db="EMBL/GenBank/DDBJ databases">
        <title>A survey of Mimosa microsymbionts across Brazilian biomes reveals a high diversity of Paraburkholderia nodulating endemic species, but also that Cupriavidus is common as a symbiont of widespread species.</title>
        <authorList>
            <person name="Rouws L."/>
            <person name="Barauna A."/>
            <person name="Beukes C."/>
            <person name="Rouws J.R.C."/>
            <person name="De Faria S.M."/>
            <person name="Gross E."/>
            <person name="Bueno Dos Reis Junior F."/>
            <person name="Simon M.F."/>
            <person name="Maluk M."/>
            <person name="Odee D.W."/>
            <person name="Kenicer G."/>
            <person name="Young J.P.W."/>
            <person name="Reis V.M."/>
            <person name="Zilli J."/>
            <person name="James E.K."/>
        </authorList>
    </citation>
    <scope>NUCLEOTIDE SEQUENCE</scope>
    <source>
        <strain evidence="1">EG181B</strain>
    </source>
</reference>
<proteinExistence type="predicted"/>
<accession>A0ACC6U596</accession>
<protein>
    <submittedName>
        <fullName evidence="1">Uncharacterized protein</fullName>
    </submittedName>
</protein>